<dbReference type="Proteomes" id="UP001163156">
    <property type="component" value="Chromosome"/>
</dbReference>
<organism evidence="1 2">
    <name type="scientific">Algoriphagus halophytocola</name>
    <dbReference type="NCBI Taxonomy" id="2991499"/>
    <lineage>
        <taxon>Bacteria</taxon>
        <taxon>Pseudomonadati</taxon>
        <taxon>Bacteroidota</taxon>
        <taxon>Cytophagia</taxon>
        <taxon>Cytophagales</taxon>
        <taxon>Cyclobacteriaceae</taxon>
        <taxon>Algoriphagus</taxon>
    </lineage>
</organism>
<gene>
    <name evidence="1" type="ORF">OM944_00890</name>
</gene>
<evidence type="ECO:0008006" key="3">
    <source>
        <dbReference type="Google" id="ProtNLM"/>
    </source>
</evidence>
<keyword evidence="2" id="KW-1185">Reference proteome</keyword>
<protein>
    <recommendedName>
        <fullName evidence="3">Glycosyltransferase subfamily 4-like N-terminal domain-containing protein</fullName>
    </recommendedName>
</protein>
<sequence>MRSIRILFITTAFPPYEFSEALVNAKLVKSLMNKGHDVHVVSRPATIVYANSWSGEWEPFRDQVYYPNSSNKSKWEFLLKTIKGLLRYKLPVEGIRWGLEAEILANKLHQDKPFDVIMTRMPSLFPHMLGLRLGALWKVPVICNWNDPTDDIRPFGNKVSKCRSLLLKYISRKAFKSASLNTFPSKRLRDHYLKTNLSGISSPTEIVPHIGFYPDFELNHNQQGIVKIAHAGNMLDNINLDLLLVSFKSIWEKGLSFEFHVFGIVQQKLLSKIEAMGLEKAIIIHNPLRYTEMILRLMEFDYLMILEAQYEEGILMLSKLSDYASLGKPIIALSPRNGVTKDYLMGEKGFYVFDNSNQEEIEIGLTEIINEFPAIDFPRSDNRLWTDVNPSKILETYEQIFDRLYI</sequence>
<dbReference type="RefSeq" id="WP_264809584.1">
    <property type="nucleotide sequence ID" value="NZ_CP110226.1"/>
</dbReference>
<evidence type="ECO:0000313" key="1">
    <source>
        <dbReference type="EMBL" id="UZD23056.1"/>
    </source>
</evidence>
<name>A0ABY6MK64_9BACT</name>
<dbReference type="SUPFAM" id="SSF53756">
    <property type="entry name" value="UDP-Glycosyltransferase/glycogen phosphorylase"/>
    <property type="match status" value="1"/>
</dbReference>
<dbReference type="Gene3D" id="3.40.50.2000">
    <property type="entry name" value="Glycogen Phosphorylase B"/>
    <property type="match status" value="2"/>
</dbReference>
<evidence type="ECO:0000313" key="2">
    <source>
        <dbReference type="Proteomes" id="UP001163156"/>
    </source>
</evidence>
<proteinExistence type="predicted"/>
<accession>A0ABY6MK64</accession>
<reference evidence="1" key="1">
    <citation type="submission" date="2022-10" db="EMBL/GenBank/DDBJ databases">
        <title>Algoriphagus sp. a novel bacteria isolate from halophytes salicornia europaea.</title>
        <authorList>
            <person name="Peng Y."/>
            <person name="Jiang L."/>
            <person name="Lee J."/>
        </authorList>
    </citation>
    <scope>NUCLEOTIDE SEQUENCE</scope>
    <source>
        <strain evidence="1">TR-M5</strain>
    </source>
</reference>
<dbReference type="EMBL" id="CP110226">
    <property type="protein sequence ID" value="UZD23056.1"/>
    <property type="molecule type" value="Genomic_DNA"/>
</dbReference>